<dbReference type="InterPro" id="IPR045255">
    <property type="entry name" value="RanBP1-like"/>
</dbReference>
<feature type="region of interest" description="Disordered" evidence="3">
    <location>
        <begin position="1"/>
        <end position="460"/>
    </location>
</feature>
<evidence type="ECO:0000256" key="3">
    <source>
        <dbReference type="SAM" id="MobiDB-lite"/>
    </source>
</evidence>
<dbReference type="PANTHER" id="PTHR23138:SF142">
    <property type="entry name" value="RAN-BINDING PROTEIN 3B-RELATED"/>
    <property type="match status" value="1"/>
</dbReference>
<dbReference type="GO" id="GO:0005634">
    <property type="term" value="C:nucleus"/>
    <property type="evidence" value="ECO:0007669"/>
    <property type="project" value="UniProtKB-SubCell"/>
</dbReference>
<feature type="region of interest" description="Disordered" evidence="3">
    <location>
        <begin position="662"/>
        <end position="717"/>
    </location>
</feature>
<organism evidence="5 6">
    <name type="scientific">Emergomyces africanus</name>
    <dbReference type="NCBI Taxonomy" id="1955775"/>
    <lineage>
        <taxon>Eukaryota</taxon>
        <taxon>Fungi</taxon>
        <taxon>Dikarya</taxon>
        <taxon>Ascomycota</taxon>
        <taxon>Pezizomycotina</taxon>
        <taxon>Eurotiomycetes</taxon>
        <taxon>Eurotiomycetidae</taxon>
        <taxon>Onygenales</taxon>
        <taxon>Ajellomycetaceae</taxon>
        <taxon>Emergomyces</taxon>
    </lineage>
</organism>
<feature type="compositionally biased region" description="Basic and acidic residues" evidence="3">
    <location>
        <begin position="594"/>
        <end position="622"/>
    </location>
</feature>
<feature type="region of interest" description="Disordered" evidence="3">
    <location>
        <begin position="571"/>
        <end position="631"/>
    </location>
</feature>
<feature type="compositionally biased region" description="Basic and acidic residues" evidence="3">
    <location>
        <begin position="167"/>
        <end position="200"/>
    </location>
</feature>
<dbReference type="PANTHER" id="PTHR23138">
    <property type="entry name" value="RAN BINDING PROTEIN"/>
    <property type="match status" value="1"/>
</dbReference>
<dbReference type="EMBL" id="LGUA01000007">
    <property type="protein sequence ID" value="OAX85461.1"/>
    <property type="molecule type" value="Genomic_DNA"/>
</dbReference>
<dbReference type="SMART" id="SM00160">
    <property type="entry name" value="RanBD"/>
    <property type="match status" value="1"/>
</dbReference>
<accession>A0A1B7P8V8</accession>
<comment type="subcellular location">
    <subcellularLocation>
        <location evidence="1">Nucleus</location>
    </subcellularLocation>
</comment>
<evidence type="ECO:0000313" key="5">
    <source>
        <dbReference type="EMBL" id="OAX85461.1"/>
    </source>
</evidence>
<feature type="compositionally biased region" description="Low complexity" evidence="3">
    <location>
        <begin position="221"/>
        <end position="237"/>
    </location>
</feature>
<name>A0A1B7P8V8_9EURO</name>
<feature type="compositionally biased region" description="Basic and acidic residues" evidence="3">
    <location>
        <begin position="108"/>
        <end position="135"/>
    </location>
</feature>
<dbReference type="InterPro" id="IPR000156">
    <property type="entry name" value="Ran_bind_dom"/>
</dbReference>
<feature type="compositionally biased region" description="Basic and acidic residues" evidence="3">
    <location>
        <begin position="349"/>
        <end position="367"/>
    </location>
</feature>
<comment type="caution">
    <text evidence="5">The sequence shown here is derived from an EMBL/GenBank/DDBJ whole genome shotgun (WGS) entry which is preliminary data.</text>
</comment>
<dbReference type="OrthoDB" id="185618at2759"/>
<dbReference type="Proteomes" id="UP000091918">
    <property type="component" value="Unassembled WGS sequence"/>
</dbReference>
<proteinExistence type="predicted"/>
<dbReference type="PROSITE" id="PS50196">
    <property type="entry name" value="RANBD1"/>
    <property type="match status" value="1"/>
</dbReference>
<protein>
    <recommendedName>
        <fullName evidence="4">RanBD1 domain-containing protein</fullName>
    </recommendedName>
</protein>
<dbReference type="InterPro" id="IPR011993">
    <property type="entry name" value="PH-like_dom_sf"/>
</dbReference>
<feature type="domain" description="RanBD1" evidence="4">
    <location>
        <begin position="605"/>
        <end position="792"/>
    </location>
</feature>
<feature type="compositionally biased region" description="Basic and acidic residues" evidence="3">
    <location>
        <begin position="378"/>
        <end position="406"/>
    </location>
</feature>
<feature type="region of interest" description="Disordered" evidence="3">
    <location>
        <begin position="474"/>
        <end position="513"/>
    </location>
</feature>
<dbReference type="STRING" id="1658172.A0A1B7P8V8"/>
<evidence type="ECO:0000259" key="4">
    <source>
        <dbReference type="PROSITE" id="PS50196"/>
    </source>
</evidence>
<dbReference type="Pfam" id="PF00638">
    <property type="entry name" value="Ran_BP1"/>
    <property type="match status" value="2"/>
</dbReference>
<feature type="compositionally biased region" description="Basic and acidic residues" evidence="3">
    <location>
        <begin position="316"/>
        <end position="337"/>
    </location>
</feature>
<evidence type="ECO:0000313" key="6">
    <source>
        <dbReference type="Proteomes" id="UP000091918"/>
    </source>
</evidence>
<feature type="compositionally biased region" description="Basic and acidic residues" evidence="3">
    <location>
        <begin position="703"/>
        <end position="712"/>
    </location>
</feature>
<evidence type="ECO:0000256" key="1">
    <source>
        <dbReference type="ARBA" id="ARBA00004123"/>
    </source>
</evidence>
<dbReference type="SUPFAM" id="SSF50729">
    <property type="entry name" value="PH domain-like"/>
    <property type="match status" value="1"/>
</dbReference>
<reference evidence="5 6" key="1">
    <citation type="submission" date="2015-07" db="EMBL/GenBank/DDBJ databases">
        <title>Emmonsia species relationships and genome sequence.</title>
        <authorList>
            <person name="Cuomo C.A."/>
            <person name="Schwartz I.S."/>
            <person name="Kenyon C."/>
            <person name="de Hoog G.S."/>
            <person name="Govender N.P."/>
            <person name="Botha A."/>
            <person name="Moreno L."/>
            <person name="de Vries M."/>
            <person name="Munoz J.F."/>
            <person name="Stielow J.B."/>
        </authorList>
    </citation>
    <scope>NUCLEOTIDE SEQUENCE [LARGE SCALE GENOMIC DNA]</scope>
    <source>
        <strain evidence="5 6">CBS 136260</strain>
    </source>
</reference>
<gene>
    <name evidence="5" type="ORF">ACJ72_00140</name>
</gene>
<sequence>MASEAGQLNGVLNGETGCRAPSATADDPEPCSSALDTVEPTDKDARGPGTGTQEQNHVPPLEPREESDVDSDNPEAPSGTQQQQPTPLQGTRESPSLLPHTTQDQEGQGEHEPQNQHPEHQPGEEKKLTDCKKNVENSFSDADEGSTHLNNNPAPENDVAELSEGTKAQELEKDKLNHPASDKQKKDGAGERPVRQKLKETSIAGVPRPNSPEDNTMASQVASAAGADSLSDASSVDGRGRLRKKRSLGDMNDDDEQDDPPGGTNTDETGHRRKRSRDSKTDDDGSDKQTESQSKSKSIAGDTRNLADNMGAKTVVAHEGRIRTPTEELKNAERDAANRILSPKKKRSRDQFDKDHLKSDSIDEHAGEGAASAETGEALDKSKADSANRTVEGEPEKKRHRDDSQDRSSQVDSDLLSKKILPPNPFSNAAGISPFASMASKPSELTSKDKTENKVQPLTSTSAFASSRLASFASSDKSPFGALGSASASAFKPTPATETTAGKEQPPPLSSSSLSFAASPFAAAAASSPFGAIGGSGAGFRGSGFSNGFAASASKLGGGLKGFAAAPIGGSAIGGSSSKPKIWGAADSELEDQDAGKSGDDGKNAFEGLEQEKGDERFHEQQTETGEEGEITVFSCRGKLYHFDGKEWKERGVGVFKVNVRDPAVNEEEEEEDKESDDDDQGQPRENKAEQDEEEKEEEDKGETDGEGEKESKRKKTARVIMRADGVWRVILNIPIFKGMKAGDPSGGTPKGKQVHFAGFEDGKSVPFLFRTGNDDVAKELYTALQTLQTNL</sequence>
<dbReference type="AlphaFoldDB" id="A0A1B7P8V8"/>
<keyword evidence="6" id="KW-1185">Reference proteome</keyword>
<feature type="compositionally biased region" description="Low complexity" evidence="3">
    <location>
        <begin position="571"/>
        <end position="582"/>
    </location>
</feature>
<evidence type="ECO:0000256" key="2">
    <source>
        <dbReference type="ARBA" id="ARBA00023242"/>
    </source>
</evidence>
<keyword evidence="2" id="KW-0539">Nucleus</keyword>
<feature type="compositionally biased region" description="Low complexity" evidence="3">
    <location>
        <begin position="79"/>
        <end position="91"/>
    </location>
</feature>
<feature type="compositionally biased region" description="Acidic residues" evidence="3">
    <location>
        <begin position="665"/>
        <end position="681"/>
    </location>
</feature>
<feature type="compositionally biased region" description="Acidic residues" evidence="3">
    <location>
        <begin position="691"/>
        <end position="702"/>
    </location>
</feature>
<feature type="compositionally biased region" description="Basic and acidic residues" evidence="3">
    <location>
        <begin position="278"/>
        <end position="290"/>
    </location>
</feature>
<dbReference type="Gene3D" id="2.30.29.30">
    <property type="entry name" value="Pleckstrin-homology domain (PH domain)/Phosphotyrosine-binding domain (PTB)"/>
    <property type="match status" value="1"/>
</dbReference>